<feature type="region of interest" description="Disordered" evidence="4">
    <location>
        <begin position="92"/>
        <end position="114"/>
    </location>
</feature>
<feature type="domain" description="Olfactomedin-like" evidence="6">
    <location>
        <begin position="287"/>
        <end position="537"/>
    </location>
</feature>
<evidence type="ECO:0000256" key="4">
    <source>
        <dbReference type="SAM" id="MobiDB-lite"/>
    </source>
</evidence>
<keyword evidence="5" id="KW-0472">Membrane</keyword>
<comment type="caution">
    <text evidence="7">The sequence shown here is derived from an EMBL/GenBank/DDBJ whole genome shotgun (WGS) entry which is preliminary data.</text>
</comment>
<feature type="transmembrane region" description="Helical" evidence="5">
    <location>
        <begin position="21"/>
        <end position="40"/>
    </location>
</feature>
<keyword evidence="2" id="KW-0964">Secreted</keyword>
<dbReference type="EMBL" id="CAJNOR010002774">
    <property type="protein sequence ID" value="CAF1339473.1"/>
    <property type="molecule type" value="Genomic_DNA"/>
</dbReference>
<evidence type="ECO:0000313" key="7">
    <source>
        <dbReference type="EMBL" id="CAF0814354.1"/>
    </source>
</evidence>
<accession>A0A813TUI5</accession>
<evidence type="ECO:0000259" key="6">
    <source>
        <dbReference type="PROSITE" id="PS51132"/>
    </source>
</evidence>
<dbReference type="Pfam" id="PF02191">
    <property type="entry name" value="OLF"/>
    <property type="match status" value="1"/>
</dbReference>
<dbReference type="InterPro" id="IPR003112">
    <property type="entry name" value="Olfac-like_dom"/>
</dbReference>
<keyword evidence="9" id="KW-1185">Reference proteome</keyword>
<organism evidence="7 10">
    <name type="scientific">Adineta ricciae</name>
    <name type="common">Rotifer</name>
    <dbReference type="NCBI Taxonomy" id="249248"/>
    <lineage>
        <taxon>Eukaryota</taxon>
        <taxon>Metazoa</taxon>
        <taxon>Spiralia</taxon>
        <taxon>Gnathifera</taxon>
        <taxon>Rotifera</taxon>
        <taxon>Eurotatoria</taxon>
        <taxon>Bdelloidea</taxon>
        <taxon>Adinetida</taxon>
        <taxon>Adinetidae</taxon>
        <taxon>Adineta</taxon>
    </lineage>
</organism>
<dbReference type="PROSITE" id="PS51132">
    <property type="entry name" value="OLF"/>
    <property type="match status" value="1"/>
</dbReference>
<dbReference type="Proteomes" id="UP000663828">
    <property type="component" value="Unassembled WGS sequence"/>
</dbReference>
<dbReference type="PANTHER" id="PTHR23192">
    <property type="entry name" value="OLFACTOMEDIN-RELATED"/>
    <property type="match status" value="1"/>
</dbReference>
<dbReference type="GO" id="GO:0007165">
    <property type="term" value="P:signal transduction"/>
    <property type="evidence" value="ECO:0007669"/>
    <property type="project" value="TreeGrafter"/>
</dbReference>
<dbReference type="SMART" id="SM00284">
    <property type="entry name" value="OLF"/>
    <property type="match status" value="1"/>
</dbReference>
<dbReference type="Pfam" id="PF01391">
    <property type="entry name" value="Collagen"/>
    <property type="match status" value="1"/>
</dbReference>
<comment type="subcellular location">
    <subcellularLocation>
        <location evidence="1">Secreted</location>
    </subcellularLocation>
</comment>
<keyword evidence="5" id="KW-0812">Transmembrane</keyword>
<evidence type="ECO:0000313" key="9">
    <source>
        <dbReference type="Proteomes" id="UP000663828"/>
    </source>
</evidence>
<comment type="caution">
    <text evidence="3">Lacks conserved residue(s) required for the propagation of feature annotation.</text>
</comment>
<dbReference type="InterPro" id="IPR050605">
    <property type="entry name" value="Olfactomedin-like_domain"/>
</dbReference>
<dbReference type="OrthoDB" id="8626508at2759"/>
<dbReference type="GO" id="GO:0005615">
    <property type="term" value="C:extracellular space"/>
    <property type="evidence" value="ECO:0007669"/>
    <property type="project" value="TreeGrafter"/>
</dbReference>
<evidence type="ECO:0000256" key="2">
    <source>
        <dbReference type="ARBA" id="ARBA00022525"/>
    </source>
</evidence>
<protein>
    <recommendedName>
        <fullName evidence="6">Olfactomedin-like domain-containing protein</fullName>
    </recommendedName>
</protein>
<dbReference type="Proteomes" id="UP000663852">
    <property type="component" value="Unassembled WGS sequence"/>
</dbReference>
<keyword evidence="5" id="KW-1133">Transmembrane helix</keyword>
<sequence length="543" mass="61098">MISKDKSMRMTRYDTSSRLHIIVLYILLASLTIAWGIYFVHSSRNIQTQLETTYTELNSMKERLEALESTQITISTNTNGYETLRRQSRYARVKAKPNNKQPQQKPKQEKLNSEPQQVNPDLLFGSIHFKVPPLAMTTFCVKSVDHCKKLVAENEELRGPKGDRGERGYPGLPGMPGLIGPTGPPGPQGPVGYTGATGLQGPKGDRGESVRGEQGLTGPMGPPGFPGPRGEIGPRGPPGVCTCPRIAVPFQPPISSAMSFPPSSIVSSVDQKQDSSRRDAVLSRAQRCVFSFIGTPVLLKQDNFTFGAWFKDPMPKTANGAQKVYVTRHVTGTQLYEYNSEADLINDTPNRIITLPYPYSGVNHVVYQGSFIYNIQHKSTIVRIDLVSETEAQHVDISASREPLYNTPQSSWYDFSIDENGLWLLYRDLQTRNFIAAKINPDTLDTQKMWVLPYNPSSLSQGFIAYGVFYGVQHYNKLQSYIDTVYDIYSNLAFTTMKIQFAVPFQFLVQLTYNPYEGKIFAWDNKHLLYYVYNVQRDKTFKC</sequence>
<evidence type="ECO:0000256" key="3">
    <source>
        <dbReference type="PROSITE-ProRule" id="PRU00446"/>
    </source>
</evidence>
<evidence type="ECO:0000256" key="5">
    <source>
        <dbReference type="SAM" id="Phobius"/>
    </source>
</evidence>
<dbReference type="PANTHER" id="PTHR23192:SF85">
    <property type="entry name" value="GLIOMEDIN"/>
    <property type="match status" value="1"/>
</dbReference>
<dbReference type="EMBL" id="CAJNOJ010000015">
    <property type="protein sequence ID" value="CAF0814354.1"/>
    <property type="molecule type" value="Genomic_DNA"/>
</dbReference>
<name>A0A813TUI5_ADIRI</name>
<dbReference type="AlphaFoldDB" id="A0A813TUI5"/>
<evidence type="ECO:0000313" key="8">
    <source>
        <dbReference type="EMBL" id="CAF1339473.1"/>
    </source>
</evidence>
<evidence type="ECO:0000313" key="10">
    <source>
        <dbReference type="Proteomes" id="UP000663852"/>
    </source>
</evidence>
<gene>
    <name evidence="7" type="ORF">EDS130_LOCUS5517</name>
    <name evidence="8" type="ORF">XAT740_LOCUS30874</name>
</gene>
<dbReference type="InterPro" id="IPR008160">
    <property type="entry name" value="Collagen"/>
</dbReference>
<evidence type="ECO:0000256" key="1">
    <source>
        <dbReference type="ARBA" id="ARBA00004613"/>
    </source>
</evidence>
<reference evidence="7" key="1">
    <citation type="submission" date="2021-02" db="EMBL/GenBank/DDBJ databases">
        <authorList>
            <person name="Nowell W R."/>
        </authorList>
    </citation>
    <scope>NUCLEOTIDE SEQUENCE</scope>
</reference>
<feature type="region of interest" description="Disordered" evidence="4">
    <location>
        <begin position="180"/>
        <end position="224"/>
    </location>
</feature>
<proteinExistence type="predicted"/>